<proteinExistence type="predicted"/>
<organism evidence="2 3">
    <name type="scientific">Limosilactobacillus vaginalis DSM 5837 = ATCC 49540</name>
    <dbReference type="NCBI Taxonomy" id="1423814"/>
    <lineage>
        <taxon>Bacteria</taxon>
        <taxon>Bacillati</taxon>
        <taxon>Bacillota</taxon>
        <taxon>Bacilli</taxon>
        <taxon>Lactobacillales</taxon>
        <taxon>Lactobacillaceae</taxon>
        <taxon>Limosilactobacillus</taxon>
    </lineage>
</organism>
<evidence type="ECO:0000313" key="3">
    <source>
        <dbReference type="Proteomes" id="UP000004483"/>
    </source>
</evidence>
<comment type="caution">
    <text evidence="2">The sequence shown here is derived from an EMBL/GenBank/DDBJ whole genome shotgun (WGS) entry which is preliminary data.</text>
</comment>
<dbReference type="STRING" id="1423814.HMPREF0549_1755"/>
<evidence type="ECO:0000256" key="1">
    <source>
        <dbReference type="SAM" id="Coils"/>
    </source>
</evidence>
<dbReference type="eggNOG" id="ENOG5031926">
    <property type="taxonomic scope" value="Bacteria"/>
</dbReference>
<dbReference type="EMBL" id="ACGV01000192">
    <property type="protein sequence ID" value="EEJ39805.1"/>
    <property type="molecule type" value="Genomic_DNA"/>
</dbReference>
<dbReference type="AlphaFoldDB" id="C2EWB9"/>
<accession>C2EWB9</accession>
<protein>
    <submittedName>
        <fullName evidence="2">Uncharacterized protein</fullName>
    </submittedName>
</protein>
<keyword evidence="1" id="KW-0175">Coiled coil</keyword>
<feature type="coiled-coil region" evidence="1">
    <location>
        <begin position="2"/>
        <end position="29"/>
    </location>
</feature>
<gene>
    <name evidence="2" type="ORF">HMPREF0549_1755</name>
</gene>
<dbReference type="Proteomes" id="UP000004483">
    <property type="component" value="Unassembled WGS sequence"/>
</dbReference>
<evidence type="ECO:0000313" key="2">
    <source>
        <dbReference type="EMBL" id="EEJ39805.1"/>
    </source>
</evidence>
<name>C2EWB9_9LACO</name>
<reference evidence="2 3" key="1">
    <citation type="submission" date="2009-01" db="EMBL/GenBank/DDBJ databases">
        <authorList>
            <person name="Qin X."/>
            <person name="Bachman B."/>
            <person name="Battles P."/>
            <person name="Bell A."/>
            <person name="Bess C."/>
            <person name="Bickham C."/>
            <person name="Chaboub L."/>
            <person name="Chen D."/>
            <person name="Coyle M."/>
            <person name="Deiros D.R."/>
            <person name="Dinh H."/>
            <person name="Forbes L."/>
            <person name="Fowler G."/>
            <person name="Francisco L."/>
            <person name="Fu Q."/>
            <person name="Gubbala S."/>
            <person name="Hale W."/>
            <person name="Han Y."/>
            <person name="Hemphill L."/>
            <person name="Highlander S.K."/>
            <person name="Hirani K."/>
            <person name="Hogues M."/>
            <person name="Jackson L."/>
            <person name="Jakkamsetti A."/>
            <person name="Javaid M."/>
            <person name="Jiang H."/>
            <person name="Korchina V."/>
            <person name="Kovar C."/>
            <person name="Lara F."/>
            <person name="Lee S."/>
            <person name="Mata R."/>
            <person name="Mathew T."/>
            <person name="Moen C."/>
            <person name="Morales K."/>
            <person name="Munidasa M."/>
            <person name="Nazareth L."/>
            <person name="Ngo R."/>
            <person name="Nguyen L."/>
            <person name="Okwuonu G."/>
            <person name="Ongeri F."/>
            <person name="Patil S."/>
            <person name="Petrosino J."/>
            <person name="Pham C."/>
            <person name="Pham P."/>
            <person name="Pu L.-L."/>
            <person name="Puazo M."/>
            <person name="Raj R."/>
            <person name="Reid J."/>
            <person name="Rouhana J."/>
            <person name="Saada N."/>
            <person name="Shang Y."/>
            <person name="Simmons D."/>
            <person name="Thornton R."/>
            <person name="Warren J."/>
            <person name="Weissenberger G."/>
            <person name="Zhang J."/>
            <person name="Zhang L."/>
            <person name="Zhou C."/>
            <person name="Zhu D."/>
            <person name="Muzny D."/>
            <person name="Worley K."/>
            <person name="Gibbs R."/>
        </authorList>
    </citation>
    <scope>NUCLEOTIDE SEQUENCE [LARGE SCALE GENOMIC DNA]</scope>
    <source>
        <strain evidence="2 3">ATCC 49540</strain>
    </source>
</reference>
<sequence>MRLTKEAMKTNLKDKLHELQKKYPQEKLRVLVIKDSDLNFAFTFRRTIGVTTIESNRYNGILYQRITQDRTDFGNPNSLKVELIVNSKYFDVSTVRSLSLIKRYEI</sequence>
<dbReference type="HOGENOM" id="CLU_2343172_0_0_9"/>